<evidence type="ECO:0000256" key="1">
    <source>
        <dbReference type="ARBA" id="ARBA00004496"/>
    </source>
</evidence>
<evidence type="ECO:0000256" key="6">
    <source>
        <dbReference type="ARBA" id="ARBA00023055"/>
    </source>
</evidence>
<dbReference type="SUPFAM" id="SSF55961">
    <property type="entry name" value="Bet v1-like"/>
    <property type="match status" value="1"/>
</dbReference>
<dbReference type="PROSITE" id="PS50848">
    <property type="entry name" value="START"/>
    <property type="match status" value="1"/>
</dbReference>
<accession>A0A7R9K2S4</accession>
<organism evidence="14">
    <name type="scientific">Timema genevievae</name>
    <name type="common">Walking stick</name>
    <dbReference type="NCBI Taxonomy" id="629358"/>
    <lineage>
        <taxon>Eukaryota</taxon>
        <taxon>Metazoa</taxon>
        <taxon>Ecdysozoa</taxon>
        <taxon>Arthropoda</taxon>
        <taxon>Hexapoda</taxon>
        <taxon>Insecta</taxon>
        <taxon>Pterygota</taxon>
        <taxon>Neoptera</taxon>
        <taxon>Polyneoptera</taxon>
        <taxon>Phasmatodea</taxon>
        <taxon>Timematodea</taxon>
        <taxon>Timematoidea</taxon>
        <taxon>Timematidae</taxon>
        <taxon>Timema</taxon>
    </lineage>
</organism>
<dbReference type="InterPro" id="IPR002913">
    <property type="entry name" value="START_lipid-bd_dom"/>
</dbReference>
<protein>
    <recommendedName>
        <fullName evidence="9">Phosphatidylcholine transfer protein</fullName>
    </recommendedName>
    <alternativeName>
        <fullName evidence="11">START domain-containing protein 2</fullName>
    </alternativeName>
    <alternativeName>
        <fullName evidence="10">StAR-related lipid transfer protein 2</fullName>
    </alternativeName>
</protein>
<dbReference type="Gene3D" id="3.30.530.20">
    <property type="match status" value="2"/>
</dbReference>
<dbReference type="PANTHER" id="PTHR19308:SF8">
    <property type="entry name" value="STAR-RELATED LIPID TRANSFER PROTEIN 7, MITOCHONDRIAL"/>
    <property type="match status" value="1"/>
</dbReference>
<dbReference type="GO" id="GO:0008289">
    <property type="term" value="F:lipid binding"/>
    <property type="evidence" value="ECO:0007669"/>
    <property type="project" value="UniProtKB-KW"/>
</dbReference>
<keyword evidence="7" id="KW-0446">Lipid-binding</keyword>
<proteinExistence type="predicted"/>
<dbReference type="Pfam" id="PF01852">
    <property type="entry name" value="START"/>
    <property type="match status" value="1"/>
</dbReference>
<dbReference type="InterPro" id="IPR051213">
    <property type="entry name" value="START_lipid_transfer"/>
</dbReference>
<feature type="compositionally biased region" description="Polar residues" evidence="12">
    <location>
        <begin position="360"/>
        <end position="370"/>
    </location>
</feature>
<dbReference type="PANTHER" id="PTHR19308">
    <property type="entry name" value="PHOSPHATIDYLCHOLINE TRANSFER PROTEIN"/>
    <property type="match status" value="1"/>
</dbReference>
<evidence type="ECO:0000256" key="7">
    <source>
        <dbReference type="ARBA" id="ARBA00023121"/>
    </source>
</evidence>
<comment type="subunit">
    <text evidence="8">Interacts with ACOT13/THEM2.</text>
</comment>
<evidence type="ECO:0000256" key="10">
    <source>
        <dbReference type="ARBA" id="ARBA00077188"/>
    </source>
</evidence>
<comment type="subcellular location">
    <subcellularLocation>
        <location evidence="1">Cytoplasm</location>
    </subcellularLocation>
</comment>
<dbReference type="InterPro" id="IPR023393">
    <property type="entry name" value="START-like_dom_sf"/>
</dbReference>
<evidence type="ECO:0000313" key="14">
    <source>
        <dbReference type="EMBL" id="CAD7601739.1"/>
    </source>
</evidence>
<dbReference type="GO" id="GO:0006869">
    <property type="term" value="P:lipid transport"/>
    <property type="evidence" value="ECO:0007669"/>
    <property type="project" value="UniProtKB-KW"/>
</dbReference>
<evidence type="ECO:0000256" key="2">
    <source>
        <dbReference type="ARBA" id="ARBA00022448"/>
    </source>
</evidence>
<gene>
    <name evidence="14" type="ORF">TGEB3V08_LOCUS8055</name>
</gene>
<feature type="domain" description="START" evidence="13">
    <location>
        <begin position="80"/>
        <end position="211"/>
    </location>
</feature>
<keyword evidence="2" id="KW-0813">Transport</keyword>
<reference evidence="14" key="1">
    <citation type="submission" date="2020-11" db="EMBL/GenBank/DDBJ databases">
        <authorList>
            <person name="Tran Van P."/>
        </authorList>
    </citation>
    <scope>NUCLEOTIDE SEQUENCE</scope>
</reference>
<evidence type="ECO:0000259" key="13">
    <source>
        <dbReference type="PROSITE" id="PS50848"/>
    </source>
</evidence>
<evidence type="ECO:0000256" key="11">
    <source>
        <dbReference type="ARBA" id="ARBA00079049"/>
    </source>
</evidence>
<name>A0A7R9K2S4_TIMGE</name>
<dbReference type="EMBL" id="OE842898">
    <property type="protein sequence ID" value="CAD7601739.1"/>
    <property type="molecule type" value="Genomic_DNA"/>
</dbReference>
<evidence type="ECO:0000256" key="4">
    <source>
        <dbReference type="ARBA" id="ARBA00022553"/>
    </source>
</evidence>
<evidence type="ECO:0000256" key="8">
    <source>
        <dbReference type="ARBA" id="ARBA00063535"/>
    </source>
</evidence>
<evidence type="ECO:0000256" key="3">
    <source>
        <dbReference type="ARBA" id="ARBA00022490"/>
    </source>
</evidence>
<feature type="region of interest" description="Disordered" evidence="12">
    <location>
        <begin position="476"/>
        <end position="509"/>
    </location>
</feature>
<sequence length="521" mass="60264">MRETDAYLLMGDIIKLVYPPSHVFAAVHMNEFQFIYELLNRTVTCRHCHQRLVVDVSNPRVNYCSCNEKTSCSKDPTTNWVPFIEREDLLIWRKDYNALYAYKVYGNYNDVTAEDFLQVQIDTEYRKQWDNTAVNLQILESDPKTTSNIVYWEMQWPRLFANRDYVFNRRYVVDWDRKLIVVMNQSTSHPECPAKSENHRVKEYWSYMVIKAYTSFSESQKTQAILFTRRPSGPLQPLRVEGAAVQWSQTVRWLGVTLDAKCSWDPHLRSTVGRARGVMVKLAPLLRPVSPLAYGHKIRLFLLCVMSILLYSAPVYSYLPRYRYNHLRAVNHRFLRLILGAPPRIPNRVLLTMPGLPSLDSRSGVSQLQPNRPGHRRLRRPWPSLPPNAGAGRESLRRSWQVTWESNRGVRDPSPSRPGIEFSLTYFDDAGVSIPSSVTAWVAMSGLPDFMSRLRQAAREFYSLRKSNPKFVTALESKHQPEKNPTAFTPDTVASPPSPPTTDPQKDGPYFHQFQGMKLFL</sequence>
<dbReference type="FunFam" id="3.30.530.20:FF:000017">
    <property type="entry name" value="Phosphatidylcholine transfer protein, putative"/>
    <property type="match status" value="1"/>
</dbReference>
<evidence type="ECO:0000256" key="12">
    <source>
        <dbReference type="SAM" id="MobiDB-lite"/>
    </source>
</evidence>
<dbReference type="AlphaFoldDB" id="A0A7R9K2S4"/>
<keyword evidence="5" id="KW-0007">Acetylation</keyword>
<keyword evidence="6" id="KW-0445">Lipid transport</keyword>
<evidence type="ECO:0000256" key="9">
    <source>
        <dbReference type="ARBA" id="ARBA00069061"/>
    </source>
</evidence>
<feature type="region of interest" description="Disordered" evidence="12">
    <location>
        <begin position="360"/>
        <end position="397"/>
    </location>
</feature>
<keyword evidence="3" id="KW-0963">Cytoplasm</keyword>
<dbReference type="GO" id="GO:0005829">
    <property type="term" value="C:cytosol"/>
    <property type="evidence" value="ECO:0007669"/>
    <property type="project" value="UniProtKB-ARBA"/>
</dbReference>
<keyword evidence="4" id="KW-0597">Phosphoprotein</keyword>
<evidence type="ECO:0000256" key="5">
    <source>
        <dbReference type="ARBA" id="ARBA00022990"/>
    </source>
</evidence>